<comment type="caution">
    <text evidence="9">The sequence shown here is derived from an EMBL/GenBank/DDBJ whole genome shotgun (WGS) entry which is preliminary data.</text>
</comment>
<evidence type="ECO:0000259" key="8">
    <source>
        <dbReference type="Pfam" id="PF01764"/>
    </source>
</evidence>
<dbReference type="AlphaFoldDB" id="A0ABD0V9D9"/>
<sequence length="673" mass="75429">MASQNLAKRWRELNGKNNWEGLLDPLDPDLREHIITYGELTQAVYDAFNDDEVSRFTGAPRYARHDFFDKVFLKAGRPYSYTVTKFVYATTGVELPGGLILKSQTKDWKLQESNWMGYVAVATDEGTAALGRRDVVVAWRGTVRPLEWVNDFEFLLVPAGDIVRSSQSDVGNGGKEPKVYLAWKSVYTTENPKSPFNGTCARDQVLKEIRRLMDLYQDEEISITVTGHSLGAALAAITSVDIITHGLNKPTGRPNFSAPVTAIVFASPHVGDASFKKAFEDLAPDLRLLRITNSPDLVPKYPLIGYADIGTELVIDAQKSKFLKSPGGPVGWHSLEAYMHGVAGTHGSKGEFKLEVDRDIALLNKYMDAVKDEYMIPVSWWVEKNKGMVQGEDGHWSLQDHEEDNDDIFMKLLLSDTQTERLGITKCNDTKIGSIRAQMSPNQGPEALLEGSNHNLDCQTVSKLDNERLNETNPTSPRTQNSDISKSQNYPLNYPRSRDSTSAVNSNHSPFTLDLPPIYKPCNSRKSINRAPISLEKGPSLKESRKRSEISLTSLLLLDHRRTTTPDVLPDHHQRPDVLSDHHLRPDVLPDHHLTPDVLLDIHLTPYVMSDHHQRPDILPDNNLTPEVLPDTHLTPDVLPDIHLTPDVLPDIHLTPDVLPNHRLMSEFCQITN</sequence>
<evidence type="ECO:0000256" key="5">
    <source>
        <dbReference type="ARBA" id="ARBA00023098"/>
    </source>
</evidence>
<name>A0ABD0V9D9_DENTH</name>
<dbReference type="FunFam" id="3.40.50.1820:FF:000065">
    <property type="entry name" value="Phospholipase A1-II 3"/>
    <property type="match status" value="1"/>
</dbReference>
<protein>
    <recommendedName>
        <fullName evidence="6">Phospholipase A1</fullName>
        <ecNumber evidence="6">3.1.1.-</ecNumber>
    </recommendedName>
</protein>
<keyword evidence="5 6" id="KW-0443">Lipid metabolism</keyword>
<organism evidence="9 10">
    <name type="scientific">Dendrobium thyrsiflorum</name>
    <name type="common">Pinecone-like raceme dendrobium</name>
    <name type="synonym">Orchid</name>
    <dbReference type="NCBI Taxonomy" id="117978"/>
    <lineage>
        <taxon>Eukaryota</taxon>
        <taxon>Viridiplantae</taxon>
        <taxon>Streptophyta</taxon>
        <taxon>Embryophyta</taxon>
        <taxon>Tracheophyta</taxon>
        <taxon>Spermatophyta</taxon>
        <taxon>Magnoliopsida</taxon>
        <taxon>Liliopsida</taxon>
        <taxon>Asparagales</taxon>
        <taxon>Orchidaceae</taxon>
        <taxon>Epidendroideae</taxon>
        <taxon>Malaxideae</taxon>
        <taxon>Dendrobiinae</taxon>
        <taxon>Dendrobium</taxon>
    </lineage>
</organism>
<feature type="compositionally biased region" description="Polar residues" evidence="7">
    <location>
        <begin position="500"/>
        <end position="510"/>
    </location>
</feature>
<dbReference type="EC" id="3.1.1.-" evidence="6"/>
<evidence type="ECO:0000256" key="4">
    <source>
        <dbReference type="ARBA" id="ARBA00022963"/>
    </source>
</evidence>
<evidence type="ECO:0000313" key="9">
    <source>
        <dbReference type="EMBL" id="KAL0921218.1"/>
    </source>
</evidence>
<dbReference type="PANTHER" id="PTHR31828">
    <property type="entry name" value="PHOSPHOLIPASE A1-IIGAMMA"/>
    <property type="match status" value="1"/>
</dbReference>
<evidence type="ECO:0000256" key="3">
    <source>
        <dbReference type="ARBA" id="ARBA00022801"/>
    </source>
</evidence>
<keyword evidence="4 6" id="KW-0442">Lipid degradation</keyword>
<comment type="function">
    <text evidence="1 6">Acylhydrolase that catalyzes the hydrolysis of phospholipids at the sn-1 position.</text>
</comment>
<dbReference type="PANTHER" id="PTHR31828:SF1">
    <property type="entry name" value="PHOSPHOLIPASE A1-IIGAMMA"/>
    <property type="match status" value="1"/>
</dbReference>
<dbReference type="Gene3D" id="3.40.50.1820">
    <property type="entry name" value="alpha/beta hydrolase"/>
    <property type="match status" value="1"/>
</dbReference>
<keyword evidence="10" id="KW-1185">Reference proteome</keyword>
<evidence type="ECO:0000256" key="6">
    <source>
        <dbReference type="RuleBase" id="RU367093"/>
    </source>
</evidence>
<comment type="similarity">
    <text evidence="2 6">Belongs to the AB hydrolase superfamily. Lipase family.</text>
</comment>
<dbReference type="InterPro" id="IPR033556">
    <property type="entry name" value="PLA"/>
</dbReference>
<proteinExistence type="inferred from homology"/>
<gene>
    <name evidence="9" type="ORF">M5K25_008271</name>
</gene>
<dbReference type="InterPro" id="IPR029058">
    <property type="entry name" value="AB_hydrolase_fold"/>
</dbReference>
<dbReference type="CDD" id="cd00519">
    <property type="entry name" value="Lipase_3"/>
    <property type="match status" value="1"/>
</dbReference>
<dbReference type="SUPFAM" id="SSF53474">
    <property type="entry name" value="alpha/beta-Hydrolases"/>
    <property type="match status" value="1"/>
</dbReference>
<accession>A0ABD0V9D9</accession>
<evidence type="ECO:0000313" key="10">
    <source>
        <dbReference type="Proteomes" id="UP001552299"/>
    </source>
</evidence>
<dbReference type="GO" id="GO:0016042">
    <property type="term" value="P:lipid catabolic process"/>
    <property type="evidence" value="ECO:0007669"/>
    <property type="project" value="UniProtKB-UniRule"/>
</dbReference>
<dbReference type="EMBL" id="JANQDX010000007">
    <property type="protein sequence ID" value="KAL0921218.1"/>
    <property type="molecule type" value="Genomic_DNA"/>
</dbReference>
<evidence type="ECO:0000256" key="2">
    <source>
        <dbReference type="ARBA" id="ARBA00010701"/>
    </source>
</evidence>
<dbReference type="InterPro" id="IPR002921">
    <property type="entry name" value="Fungal_lipase-type"/>
</dbReference>
<dbReference type="GO" id="GO:0005737">
    <property type="term" value="C:cytoplasm"/>
    <property type="evidence" value="ECO:0007669"/>
    <property type="project" value="UniProtKB-ARBA"/>
</dbReference>
<feature type="domain" description="Fungal lipase-type" evidence="8">
    <location>
        <begin position="136"/>
        <end position="304"/>
    </location>
</feature>
<keyword evidence="3 6" id="KW-0378">Hydrolase</keyword>
<feature type="compositionally biased region" description="Polar residues" evidence="7">
    <location>
        <begin position="471"/>
        <end position="491"/>
    </location>
</feature>
<dbReference type="Pfam" id="PF01764">
    <property type="entry name" value="Lipase_3"/>
    <property type="match status" value="1"/>
</dbReference>
<feature type="region of interest" description="Disordered" evidence="7">
    <location>
        <begin position="464"/>
        <end position="519"/>
    </location>
</feature>
<reference evidence="9 10" key="1">
    <citation type="journal article" date="2024" name="Plant Biotechnol. J.">
        <title>Dendrobium thyrsiflorum genome and its molecular insights into genes involved in important horticultural traits.</title>
        <authorList>
            <person name="Chen B."/>
            <person name="Wang J.Y."/>
            <person name="Zheng P.J."/>
            <person name="Li K.L."/>
            <person name="Liang Y.M."/>
            <person name="Chen X.F."/>
            <person name="Zhang C."/>
            <person name="Zhao X."/>
            <person name="He X."/>
            <person name="Zhang G.Q."/>
            <person name="Liu Z.J."/>
            <person name="Xu Q."/>
        </authorList>
    </citation>
    <scope>NUCLEOTIDE SEQUENCE [LARGE SCALE GENOMIC DNA]</scope>
    <source>
        <strain evidence="9">GZMU011</strain>
    </source>
</reference>
<evidence type="ECO:0000256" key="7">
    <source>
        <dbReference type="SAM" id="MobiDB-lite"/>
    </source>
</evidence>
<dbReference type="Proteomes" id="UP001552299">
    <property type="component" value="Unassembled WGS sequence"/>
</dbReference>
<dbReference type="GO" id="GO:0008970">
    <property type="term" value="F:phospholipase A1 activity"/>
    <property type="evidence" value="ECO:0007669"/>
    <property type="project" value="UniProtKB-UniRule"/>
</dbReference>
<evidence type="ECO:0000256" key="1">
    <source>
        <dbReference type="ARBA" id="ARBA00003523"/>
    </source>
</evidence>